<dbReference type="GO" id="GO:0032259">
    <property type="term" value="P:methylation"/>
    <property type="evidence" value="ECO:0007669"/>
    <property type="project" value="UniProtKB-KW"/>
</dbReference>
<dbReference type="CDD" id="cd02440">
    <property type="entry name" value="AdoMet_MTases"/>
    <property type="match status" value="1"/>
</dbReference>
<organism evidence="2 3">
    <name type="scientific">Heyndrickxia oleronia</name>
    <dbReference type="NCBI Taxonomy" id="38875"/>
    <lineage>
        <taxon>Bacteria</taxon>
        <taxon>Bacillati</taxon>
        <taxon>Bacillota</taxon>
        <taxon>Bacilli</taxon>
        <taxon>Bacillales</taxon>
        <taxon>Bacillaceae</taxon>
        <taxon>Heyndrickxia</taxon>
    </lineage>
</organism>
<dbReference type="RefSeq" id="WP_078109119.1">
    <property type="nucleotide sequence ID" value="NZ_CP065424.1"/>
</dbReference>
<gene>
    <name evidence="2" type="ORF">BWZ43_00365</name>
</gene>
<dbReference type="Gene3D" id="3.40.50.150">
    <property type="entry name" value="Vaccinia Virus protein VP39"/>
    <property type="match status" value="1"/>
</dbReference>
<sequence>MDRIKSIREAEKNYHDYCYDQYSLFTEGSWLHKPVKTVLDYMDFLEGVEEVKILDLGSGIGRNSIPMAQKLDKGKVVCVDILDSAIQKLSLYSQRFGVEDKIYPIKEDIACFEIQKCAFHYIVAVSSLEHVDSEECLDLVLNRMVKGTIRGGINCLVVNSNVQEIDIKSGKKLEPMMEVNLSTDYLLEKLRDTYSKWDELTMQVKPLEYKIQRNGNDILMKTNAVTFVVRKR</sequence>
<dbReference type="InterPro" id="IPR041698">
    <property type="entry name" value="Methyltransf_25"/>
</dbReference>
<comment type="caution">
    <text evidence="2">The sequence shown here is derived from an EMBL/GenBank/DDBJ whole genome shotgun (WGS) entry which is preliminary data.</text>
</comment>
<feature type="domain" description="Methyltransferase" evidence="1">
    <location>
        <begin position="53"/>
        <end position="137"/>
    </location>
</feature>
<evidence type="ECO:0000313" key="2">
    <source>
        <dbReference type="EMBL" id="OOP70321.1"/>
    </source>
</evidence>
<dbReference type="SUPFAM" id="SSF53335">
    <property type="entry name" value="S-adenosyl-L-methionine-dependent methyltransferases"/>
    <property type="match status" value="1"/>
</dbReference>
<keyword evidence="2" id="KW-0808">Transferase</keyword>
<dbReference type="AlphaFoldDB" id="A0A8E2II41"/>
<proteinExistence type="predicted"/>
<keyword evidence="2" id="KW-0489">Methyltransferase</keyword>
<dbReference type="Pfam" id="PF13649">
    <property type="entry name" value="Methyltransf_25"/>
    <property type="match status" value="1"/>
</dbReference>
<name>A0A8E2II41_9BACI</name>
<evidence type="ECO:0000259" key="1">
    <source>
        <dbReference type="Pfam" id="PF13649"/>
    </source>
</evidence>
<dbReference type="GO" id="GO:0008168">
    <property type="term" value="F:methyltransferase activity"/>
    <property type="evidence" value="ECO:0007669"/>
    <property type="project" value="UniProtKB-KW"/>
</dbReference>
<accession>A0A8E2II41</accession>
<keyword evidence="3" id="KW-1185">Reference proteome</keyword>
<evidence type="ECO:0000313" key="3">
    <source>
        <dbReference type="Proteomes" id="UP000189761"/>
    </source>
</evidence>
<protein>
    <submittedName>
        <fullName evidence="2">SAM-dependent methyltransferase</fullName>
    </submittedName>
</protein>
<dbReference type="EMBL" id="MTLA01000004">
    <property type="protein sequence ID" value="OOP70321.1"/>
    <property type="molecule type" value="Genomic_DNA"/>
</dbReference>
<dbReference type="InterPro" id="IPR029063">
    <property type="entry name" value="SAM-dependent_MTases_sf"/>
</dbReference>
<dbReference type="Proteomes" id="UP000189761">
    <property type="component" value="Unassembled WGS sequence"/>
</dbReference>
<reference evidence="2 3" key="1">
    <citation type="submission" date="2017-01" db="EMBL/GenBank/DDBJ databases">
        <title>Draft genome sequence of Bacillus oleronius.</title>
        <authorList>
            <person name="Allam M."/>
        </authorList>
    </citation>
    <scope>NUCLEOTIDE SEQUENCE [LARGE SCALE GENOMIC DNA]</scope>
    <source>
        <strain evidence="2 3">DSM 9356</strain>
    </source>
</reference>